<dbReference type="Proteomes" id="UP000789941">
    <property type="component" value="Unassembled WGS sequence"/>
</dbReference>
<accession>A0A5E4LQN5</accession>
<evidence type="ECO:0000313" key="3">
    <source>
        <dbReference type="Proteomes" id="UP000789941"/>
    </source>
</evidence>
<evidence type="ECO:0000256" key="1">
    <source>
        <dbReference type="SAM" id="Phobius"/>
    </source>
</evidence>
<name>A0A5E4LQN5_9ARCH</name>
<organism evidence="2 3">
    <name type="scientific">Candidatus Bilamarchaeum dharawalense</name>
    <dbReference type="NCBI Taxonomy" id="2885759"/>
    <lineage>
        <taxon>Archaea</taxon>
        <taxon>Candidatus Micrarchaeota</taxon>
        <taxon>Candidatus Micrarchaeia</taxon>
        <taxon>Candidatus Anstonellales</taxon>
        <taxon>Candidatus Bilamarchaeaceae</taxon>
        <taxon>Candidatus Bilamarchaeum</taxon>
    </lineage>
</organism>
<gene>
    <name evidence="2" type="ORF">LFW2832_00382</name>
</gene>
<comment type="caution">
    <text evidence="2">The sequence shown here is derived from an EMBL/GenBank/DDBJ whole genome shotgun (WGS) entry which is preliminary data.</text>
</comment>
<proteinExistence type="predicted"/>
<reference evidence="2 3" key="1">
    <citation type="submission" date="2019-08" db="EMBL/GenBank/DDBJ databases">
        <authorList>
            <person name="Vazquez-Campos X."/>
        </authorList>
    </citation>
    <scope>NUCLEOTIDE SEQUENCE [LARGE SCALE GENOMIC DNA]</scope>
    <source>
        <strain evidence="2">LFW-283_2</strain>
    </source>
</reference>
<sequence>MTQNIDDLDWKAIKEMVLQYLKIRPDERKHELNILVVKIIFLALLLTGATWLTLNGKLSQDLTAALYGAVVGYLISSIKI</sequence>
<dbReference type="AlphaFoldDB" id="A0A5E4LQN5"/>
<keyword evidence="1" id="KW-0472">Membrane</keyword>
<dbReference type="EMBL" id="CABMJJ010000007">
    <property type="protein sequence ID" value="VVC03458.1"/>
    <property type="molecule type" value="Genomic_DNA"/>
</dbReference>
<keyword evidence="1" id="KW-1133">Transmembrane helix</keyword>
<evidence type="ECO:0000313" key="2">
    <source>
        <dbReference type="EMBL" id="VVC03458.1"/>
    </source>
</evidence>
<keyword evidence="1" id="KW-0812">Transmembrane</keyword>
<protein>
    <submittedName>
        <fullName evidence="2">Uncharacterized protein</fullName>
    </submittedName>
</protein>
<feature type="transmembrane region" description="Helical" evidence="1">
    <location>
        <begin position="32"/>
        <end position="52"/>
    </location>
</feature>